<evidence type="ECO:0000313" key="1">
    <source>
        <dbReference type="EMBL" id="KAJ1097973.1"/>
    </source>
</evidence>
<reference evidence="1" key="1">
    <citation type="journal article" date="2022" name="bioRxiv">
        <title>Sequencing and chromosome-scale assembly of the giantPleurodeles waltlgenome.</title>
        <authorList>
            <person name="Brown T."/>
            <person name="Elewa A."/>
            <person name="Iarovenko S."/>
            <person name="Subramanian E."/>
            <person name="Araus A.J."/>
            <person name="Petzold A."/>
            <person name="Susuki M."/>
            <person name="Suzuki K.-i.T."/>
            <person name="Hayashi T."/>
            <person name="Toyoda A."/>
            <person name="Oliveira C."/>
            <person name="Osipova E."/>
            <person name="Leigh N.D."/>
            <person name="Simon A."/>
            <person name="Yun M.H."/>
        </authorList>
    </citation>
    <scope>NUCLEOTIDE SEQUENCE</scope>
    <source>
        <strain evidence="1">20211129_DDA</strain>
        <tissue evidence="1">Liver</tissue>
    </source>
</reference>
<dbReference type="AlphaFoldDB" id="A0AAV7M489"/>
<evidence type="ECO:0000313" key="2">
    <source>
        <dbReference type="Proteomes" id="UP001066276"/>
    </source>
</evidence>
<organism evidence="1 2">
    <name type="scientific">Pleurodeles waltl</name>
    <name type="common">Iberian ribbed newt</name>
    <dbReference type="NCBI Taxonomy" id="8319"/>
    <lineage>
        <taxon>Eukaryota</taxon>
        <taxon>Metazoa</taxon>
        <taxon>Chordata</taxon>
        <taxon>Craniata</taxon>
        <taxon>Vertebrata</taxon>
        <taxon>Euteleostomi</taxon>
        <taxon>Amphibia</taxon>
        <taxon>Batrachia</taxon>
        <taxon>Caudata</taxon>
        <taxon>Salamandroidea</taxon>
        <taxon>Salamandridae</taxon>
        <taxon>Pleurodelinae</taxon>
        <taxon>Pleurodeles</taxon>
    </lineage>
</organism>
<gene>
    <name evidence="1" type="ORF">NDU88_003089</name>
</gene>
<comment type="caution">
    <text evidence="1">The sequence shown here is derived from an EMBL/GenBank/DDBJ whole genome shotgun (WGS) entry which is preliminary data.</text>
</comment>
<sequence length="80" mass="9211">MRRQKCASGNRCAGRRAERHHVNGTFDASFFIMAWLSAHVLRQQIRASGNFRINGEDVLCVLMLEWNVEACGHDWVPLRL</sequence>
<dbReference type="EMBL" id="JANPWB010000014">
    <property type="protein sequence ID" value="KAJ1097973.1"/>
    <property type="molecule type" value="Genomic_DNA"/>
</dbReference>
<keyword evidence="2" id="KW-1185">Reference proteome</keyword>
<name>A0AAV7M489_PLEWA</name>
<protein>
    <submittedName>
        <fullName evidence="1">Uncharacterized protein</fullName>
    </submittedName>
</protein>
<proteinExistence type="predicted"/>
<dbReference type="Proteomes" id="UP001066276">
    <property type="component" value="Chromosome 10"/>
</dbReference>
<accession>A0AAV7M489</accession>